<feature type="compositionally biased region" description="Low complexity" evidence="1">
    <location>
        <begin position="360"/>
        <end position="372"/>
    </location>
</feature>
<feature type="region of interest" description="Disordered" evidence="1">
    <location>
        <begin position="357"/>
        <end position="467"/>
    </location>
</feature>
<organism evidence="2 3">
    <name type="scientific">Blyttiomyces helicus</name>
    <dbReference type="NCBI Taxonomy" id="388810"/>
    <lineage>
        <taxon>Eukaryota</taxon>
        <taxon>Fungi</taxon>
        <taxon>Fungi incertae sedis</taxon>
        <taxon>Chytridiomycota</taxon>
        <taxon>Chytridiomycota incertae sedis</taxon>
        <taxon>Chytridiomycetes</taxon>
        <taxon>Chytridiomycetes incertae sedis</taxon>
        <taxon>Blyttiomyces</taxon>
    </lineage>
</organism>
<evidence type="ECO:0000313" key="2">
    <source>
        <dbReference type="EMBL" id="RKO93769.1"/>
    </source>
</evidence>
<sequence length="638" mass="66842">MDFDFLTPDTGSPPPATLEDEEDDTLMLDLETQLASLDMSMPMSPVPDSPVAPASSSRTLPYGSSLFSKGFGEPDGVLGRERATASPAAEDSMWGRGFVDDFEFDGPHSRRESILLFRELETEVLTEFLAYSHLFDPDDDLGESIENESFLNSLPGSPRSASPDFDAFALISSKSPTSFRTTPVSPLAHSAHRAHRLPAAHAPATTINTPNHNPFLPGEPIPRTANSTSGLASVFASAADPSPGSDSSGEVFFGTPSSRERLAFQSLRDKMGGDTTPRVTRPGDGGVGGFRGATFANAGASTSASFSPLYRGMVAASSGKFGSTNPVAVTSSPPSPLSSSSPPASRGITAVFRFGATMLPSPSSPAATTRPRGSPGKPRTPTKGKTRGKILSVDPELEHEPNIDVTITVPDEPQLASPAPPAAATPVRPLLPTSEASPSPQRSSIPRPSPRSETPKRKAAATTSLDDTRMKFSRGITRLPPPPGGPPPVQWRGAFTGLGGGAGAVAGRFGGVPISGAPPSVAAMPVPSRIATVKAPPGGFAEIDAYPCAYKPEPEPTKPVAQPQSTMPVPSRLLAPSKLTSRLRPPGSRKVPLPGTAEVEGVRSGWAPPYCHHAFANPCICVYIADFWRIQEAFLIKH</sequence>
<reference evidence="3" key="1">
    <citation type="journal article" date="2018" name="Nat. Microbiol.">
        <title>Leveraging single-cell genomics to expand the fungal tree of life.</title>
        <authorList>
            <person name="Ahrendt S.R."/>
            <person name="Quandt C.A."/>
            <person name="Ciobanu D."/>
            <person name="Clum A."/>
            <person name="Salamov A."/>
            <person name="Andreopoulos B."/>
            <person name="Cheng J.F."/>
            <person name="Woyke T."/>
            <person name="Pelin A."/>
            <person name="Henrissat B."/>
            <person name="Reynolds N.K."/>
            <person name="Benny G.L."/>
            <person name="Smith M.E."/>
            <person name="James T.Y."/>
            <person name="Grigoriev I.V."/>
        </authorList>
    </citation>
    <scope>NUCLEOTIDE SEQUENCE [LARGE SCALE GENOMIC DNA]</scope>
</reference>
<protein>
    <submittedName>
        <fullName evidence="2">Uncharacterized protein</fullName>
    </submittedName>
</protein>
<dbReference type="AlphaFoldDB" id="A0A4P9WL65"/>
<dbReference type="Proteomes" id="UP000269721">
    <property type="component" value="Unassembled WGS sequence"/>
</dbReference>
<keyword evidence="3" id="KW-1185">Reference proteome</keyword>
<feature type="region of interest" description="Disordered" evidence="1">
    <location>
        <begin position="1"/>
        <end position="23"/>
    </location>
</feature>
<proteinExistence type="predicted"/>
<feature type="region of interest" description="Disordered" evidence="1">
    <location>
        <begin position="321"/>
        <end position="344"/>
    </location>
</feature>
<name>A0A4P9WL65_9FUNG</name>
<accession>A0A4P9WL65</accession>
<evidence type="ECO:0000256" key="1">
    <source>
        <dbReference type="SAM" id="MobiDB-lite"/>
    </source>
</evidence>
<dbReference type="EMBL" id="KZ994120">
    <property type="protein sequence ID" value="RKO93769.1"/>
    <property type="molecule type" value="Genomic_DNA"/>
</dbReference>
<feature type="compositionally biased region" description="Polar residues" evidence="1">
    <location>
        <begin position="321"/>
        <end position="330"/>
    </location>
</feature>
<gene>
    <name evidence="2" type="ORF">BDK51DRAFT_42141</name>
</gene>
<evidence type="ECO:0000313" key="3">
    <source>
        <dbReference type="Proteomes" id="UP000269721"/>
    </source>
</evidence>
<feature type="compositionally biased region" description="Low complexity" evidence="1">
    <location>
        <begin position="424"/>
        <end position="446"/>
    </location>
</feature>